<sequence length="300" mass="33366">MSVTVFIQRRKGVVRWQPGKAWIIVPAAIIAATAYLSLNKSEQQAQQLLAEQQRQHQSERSIERISQLKQATQEQLNMLAAKVARIQARLGRMEALGNQVAEQARLADQFDFSGEVGVGGIELGEQQIELQDLLQQMDELMVRLDKGDRELALLSTVTHNHHVDEQRYITGRPIKKGWMSSAYGTRNDPFSGRKAYHKGVDFAGSEGAEVIATGAGVVTWADRLYGYGKMVEIDHGNGLKTRYAHHKEILVKVGDVVSKGQSIALMGSTGRSTGPHVHYEVLRAGKQIDPANYVYRKPRV</sequence>
<comment type="caution">
    <text evidence="4">The sequence shown here is derived from an EMBL/GenBank/DDBJ whole genome shotgun (WGS) entry which is preliminary data.</text>
</comment>
<feature type="coiled-coil region" evidence="1">
    <location>
        <begin position="123"/>
        <end position="150"/>
    </location>
</feature>
<dbReference type="Gene3D" id="2.70.70.10">
    <property type="entry name" value="Glucose Permease (Domain IIA)"/>
    <property type="match status" value="1"/>
</dbReference>
<dbReference type="EMBL" id="BSPO01000001">
    <property type="protein sequence ID" value="GLS82206.1"/>
    <property type="molecule type" value="Genomic_DNA"/>
</dbReference>
<protein>
    <submittedName>
        <fullName evidence="4">Peptidase M23</fullName>
    </submittedName>
</protein>
<dbReference type="SUPFAM" id="SSF51261">
    <property type="entry name" value="Duplicated hybrid motif"/>
    <property type="match status" value="1"/>
</dbReference>
<dbReference type="PANTHER" id="PTHR21666">
    <property type="entry name" value="PEPTIDASE-RELATED"/>
    <property type="match status" value="1"/>
</dbReference>
<dbReference type="InterPro" id="IPR016047">
    <property type="entry name" value="M23ase_b-sheet_dom"/>
</dbReference>
<dbReference type="InterPro" id="IPR050570">
    <property type="entry name" value="Cell_wall_metabolism_enzyme"/>
</dbReference>
<dbReference type="InterPro" id="IPR011055">
    <property type="entry name" value="Dup_hybrid_motif"/>
</dbReference>
<dbReference type="FunFam" id="2.70.70.10:FF:000006">
    <property type="entry name" value="M23 family peptidase"/>
    <property type="match status" value="1"/>
</dbReference>
<keyword evidence="2" id="KW-1133">Transmembrane helix</keyword>
<dbReference type="RefSeq" id="WP_095500131.1">
    <property type="nucleotide sequence ID" value="NZ_BSPO01000001.1"/>
</dbReference>
<keyword evidence="2" id="KW-0472">Membrane</keyword>
<gene>
    <name evidence="4" type="ORF">GCM10007894_01830</name>
</gene>
<dbReference type="GO" id="GO:0004222">
    <property type="term" value="F:metalloendopeptidase activity"/>
    <property type="evidence" value="ECO:0007669"/>
    <property type="project" value="TreeGrafter"/>
</dbReference>
<accession>A0AA37WXV4</accession>
<keyword evidence="2" id="KW-0812">Transmembrane</keyword>
<dbReference type="AlphaFoldDB" id="A0AA37WXV4"/>
<feature type="transmembrane region" description="Helical" evidence="2">
    <location>
        <begin position="21"/>
        <end position="38"/>
    </location>
</feature>
<dbReference type="Pfam" id="PF01551">
    <property type="entry name" value="Peptidase_M23"/>
    <property type="match status" value="1"/>
</dbReference>
<evidence type="ECO:0000259" key="3">
    <source>
        <dbReference type="Pfam" id="PF01551"/>
    </source>
</evidence>
<feature type="coiled-coil region" evidence="1">
    <location>
        <begin position="62"/>
        <end position="89"/>
    </location>
</feature>
<dbReference type="Proteomes" id="UP001157439">
    <property type="component" value="Unassembled WGS sequence"/>
</dbReference>
<reference evidence="4 5" key="1">
    <citation type="journal article" date="2014" name="Int. J. Syst. Evol. Microbiol.">
        <title>Complete genome sequence of Corynebacterium casei LMG S-19264T (=DSM 44701T), isolated from a smear-ripened cheese.</title>
        <authorList>
            <consortium name="US DOE Joint Genome Institute (JGI-PGF)"/>
            <person name="Walter F."/>
            <person name="Albersmeier A."/>
            <person name="Kalinowski J."/>
            <person name="Ruckert C."/>
        </authorList>
    </citation>
    <scope>NUCLEOTIDE SEQUENCE [LARGE SCALE GENOMIC DNA]</scope>
    <source>
        <strain evidence="4 5">NBRC 112785</strain>
    </source>
</reference>
<feature type="domain" description="M23ase beta-sheet core" evidence="3">
    <location>
        <begin position="196"/>
        <end position="290"/>
    </location>
</feature>
<proteinExistence type="predicted"/>
<organism evidence="4 5">
    <name type="scientific">Paraferrimonas haliotis</name>
    <dbReference type="NCBI Taxonomy" id="2013866"/>
    <lineage>
        <taxon>Bacteria</taxon>
        <taxon>Pseudomonadati</taxon>
        <taxon>Pseudomonadota</taxon>
        <taxon>Gammaproteobacteria</taxon>
        <taxon>Alteromonadales</taxon>
        <taxon>Ferrimonadaceae</taxon>
        <taxon>Paraferrimonas</taxon>
    </lineage>
</organism>
<evidence type="ECO:0000256" key="1">
    <source>
        <dbReference type="SAM" id="Coils"/>
    </source>
</evidence>
<keyword evidence="5" id="KW-1185">Reference proteome</keyword>
<evidence type="ECO:0000256" key="2">
    <source>
        <dbReference type="SAM" id="Phobius"/>
    </source>
</evidence>
<evidence type="ECO:0000313" key="5">
    <source>
        <dbReference type="Proteomes" id="UP001157439"/>
    </source>
</evidence>
<dbReference type="CDD" id="cd12797">
    <property type="entry name" value="M23_peptidase"/>
    <property type="match status" value="1"/>
</dbReference>
<evidence type="ECO:0000313" key="4">
    <source>
        <dbReference type="EMBL" id="GLS82206.1"/>
    </source>
</evidence>
<name>A0AA37WXV4_9GAMM</name>
<dbReference type="PANTHER" id="PTHR21666:SF291">
    <property type="entry name" value="STAGE II SPORULATION PROTEIN Q"/>
    <property type="match status" value="1"/>
</dbReference>
<keyword evidence="1" id="KW-0175">Coiled coil</keyword>